<dbReference type="PANTHER" id="PTHR42034:SF1">
    <property type="entry name" value="CONDENSATION DOMAIN-CONTAINING PROTEIN"/>
    <property type="match status" value="1"/>
</dbReference>
<dbReference type="SUPFAM" id="SSF52777">
    <property type="entry name" value="CoA-dependent acyltransferases"/>
    <property type="match status" value="1"/>
</dbReference>
<dbReference type="Gene3D" id="3.30.559.10">
    <property type="entry name" value="Chloramphenicol acetyltransferase-like domain"/>
    <property type="match status" value="1"/>
</dbReference>
<dbReference type="PANTHER" id="PTHR42034">
    <property type="entry name" value="CHROMOSOME 7, WHOLE GENOME SHOTGUN SEQUENCE-RELATED"/>
    <property type="match status" value="1"/>
</dbReference>
<sequence>MSWTKISSNHYRRPMGENERLIKFIGDRAHSAGREQWSVSTTATFIPSDNRSAKEWATPTLRDAWKLLRFRHPSIASTPSVDGDYLEYIVPKEDDLEDWIKETYIVVKTKNSEDVIAEMKPGPFMTLHFLPHNWEIVLHTSHWRTDGYGAFQLLNALLEAVKIVIDDGLPALPWGEEVTRLVPSVETALALPDCGIPATTASAIKYANTQVFLKDSVGVTYNGESMTRPGGTRAVRMQLSTEKTQSIQRATNERKIDMYAAIHAALAKVNLTYAKPTTSVTLENEKEYASTIRLSLRPLLISPFTENPSVAAGLYTGGYIFKVTLNDHFLKIARQYQDQYENGASSEFVQSRRQFAAMALSGLQKGLLLSNPPPSNIDISFVVGVDEMVKSGFDTKQGRLEVSRVGLGVETLTRQPCLFFWLFRGQLDLSLVYNEAYQDAEQVHKMLNGVVEVLEHHGSTYIGIIT</sequence>
<dbReference type="RefSeq" id="XP_002340066.1">
    <property type="nucleotide sequence ID" value="XM_002340025.1"/>
</dbReference>
<dbReference type="AlphaFoldDB" id="B8LX29"/>
<evidence type="ECO:0000313" key="1">
    <source>
        <dbReference type="EMBL" id="EED22679.1"/>
    </source>
</evidence>
<dbReference type="InterPro" id="IPR023213">
    <property type="entry name" value="CAT-like_dom_sf"/>
</dbReference>
<dbReference type="HOGENOM" id="CLU_029138_1_0_1"/>
<evidence type="ECO:0000313" key="2">
    <source>
        <dbReference type="Proteomes" id="UP000001745"/>
    </source>
</evidence>
<dbReference type="eggNOG" id="ENOG502RB46">
    <property type="taxonomic scope" value="Eukaryota"/>
</dbReference>
<dbReference type="GeneID" id="8104225"/>
<dbReference type="OMA" id="TSEVMIW"/>
<dbReference type="VEuPathDB" id="FungiDB:TSTA_061670"/>
<gene>
    <name evidence="1" type="ORF">TSTA_061670</name>
</gene>
<dbReference type="EMBL" id="EQ962652">
    <property type="protein sequence ID" value="EED22679.1"/>
    <property type="molecule type" value="Genomic_DNA"/>
</dbReference>
<dbReference type="PhylomeDB" id="B8LX29"/>
<reference evidence="2" key="1">
    <citation type="journal article" date="2015" name="Genome Announc.">
        <title>Genome sequence of the AIDS-associated pathogen Penicillium marneffei (ATCC18224) and its near taxonomic relative Talaromyces stipitatus (ATCC10500).</title>
        <authorList>
            <person name="Nierman W.C."/>
            <person name="Fedorova-Abrams N.D."/>
            <person name="Andrianopoulos A."/>
        </authorList>
    </citation>
    <scope>NUCLEOTIDE SEQUENCE [LARGE SCALE GENOMIC DNA]</scope>
    <source>
        <strain evidence="2">ATCC 10500 / CBS 375.48 / QM 6759 / NRRL 1006</strain>
    </source>
</reference>
<organism evidence="1 2">
    <name type="scientific">Talaromyces stipitatus (strain ATCC 10500 / CBS 375.48 / QM 6759 / NRRL 1006)</name>
    <name type="common">Penicillium stipitatum</name>
    <dbReference type="NCBI Taxonomy" id="441959"/>
    <lineage>
        <taxon>Eukaryota</taxon>
        <taxon>Fungi</taxon>
        <taxon>Dikarya</taxon>
        <taxon>Ascomycota</taxon>
        <taxon>Pezizomycotina</taxon>
        <taxon>Eurotiomycetes</taxon>
        <taxon>Eurotiomycetidae</taxon>
        <taxon>Eurotiales</taxon>
        <taxon>Trichocomaceae</taxon>
        <taxon>Talaromyces</taxon>
        <taxon>Talaromyces sect. Talaromyces</taxon>
    </lineage>
</organism>
<dbReference type="OrthoDB" id="2548233at2759"/>
<dbReference type="Proteomes" id="UP000001745">
    <property type="component" value="Unassembled WGS sequence"/>
</dbReference>
<protein>
    <recommendedName>
        <fullName evidence="3">Condensation domain-containing protein</fullName>
    </recommendedName>
</protein>
<proteinExistence type="predicted"/>
<keyword evidence="2" id="KW-1185">Reference proteome</keyword>
<dbReference type="InParanoid" id="B8LX29"/>
<name>B8LX29_TALSN</name>
<evidence type="ECO:0008006" key="3">
    <source>
        <dbReference type="Google" id="ProtNLM"/>
    </source>
</evidence>
<dbReference type="Gene3D" id="3.30.559.30">
    <property type="entry name" value="Nonribosomal peptide synthetase, condensation domain"/>
    <property type="match status" value="1"/>
</dbReference>
<accession>B8LX29</accession>